<dbReference type="HOGENOM" id="CLU_006325_1_0_11"/>
<dbReference type="Proteomes" id="UP000000322">
    <property type="component" value="Chromosome"/>
</dbReference>
<dbReference type="SMART" id="SM00421">
    <property type="entry name" value="HTH_LUXR"/>
    <property type="match status" value="1"/>
</dbReference>
<dbReference type="EMBL" id="CP001819">
    <property type="protein sequence ID" value="ACZ23541.1"/>
    <property type="molecule type" value="Genomic_DNA"/>
</dbReference>
<dbReference type="CDD" id="cd06170">
    <property type="entry name" value="LuxR_C_like"/>
    <property type="match status" value="1"/>
</dbReference>
<evidence type="ECO:0000313" key="3">
    <source>
        <dbReference type="Proteomes" id="UP000000322"/>
    </source>
</evidence>
<dbReference type="Pfam" id="PF00196">
    <property type="entry name" value="GerE"/>
    <property type="match status" value="1"/>
</dbReference>
<dbReference type="Gene3D" id="1.10.10.10">
    <property type="entry name" value="Winged helix-like DNA-binding domain superfamily/Winged helix DNA-binding domain"/>
    <property type="match status" value="1"/>
</dbReference>
<keyword evidence="3" id="KW-1185">Reference proteome</keyword>
<dbReference type="SUPFAM" id="SSF46894">
    <property type="entry name" value="C-terminal effector domain of the bipartite response regulators"/>
    <property type="match status" value="1"/>
</dbReference>
<evidence type="ECO:0000259" key="1">
    <source>
        <dbReference type="PROSITE" id="PS50043"/>
    </source>
</evidence>
<dbReference type="eggNOG" id="COG2909">
    <property type="taxonomic scope" value="Bacteria"/>
</dbReference>
<sequence length="846" mass="90476">MSREKPRWSAPPRVPTHLVPKPDVYDTLETGSAVTVLRAPQGYGKSAHVSEWLRRTGHPAVWMTARPTDVADEFWASLLELLVHAGVADASAGANEAAEPAAAVRDALTRWPTPFVLVVDQLEAVRAARVDTALAQMVRASPAVRLVLCSHISSDPEHLARLGMDTVFVEGQALALTHPEVARLAISLDAVVADGVVRDLCHDLWGWPAPIRGLLASSVGSGEVPRADWSTLGSLFGNRSIEGSTGSLFVVRTTVVEELTVELARSLSGTETAGHLLATLEAAGLARSRPSPQGRVYTYMPLLRSLSTTSEWTQVSELVTDAHRTAAQVLADTPERALHHAVSARDWERVVEIADASWVHLVMTDPAALADALSRLPGRWFQRMPRLVTVRDVLLEDRNDTIVALSVPWPDPDEVVEESALRDVVGVAVGQIVAARRARRPDLAGDLATRMVAALRDSDGHYRAGTEDLLPFLLLHAGVAQLVAGDLQAATDDLLACLWAGTGSDLEFVARNAAETVALLDAVRGSNQRAREHLATAATLTAPPRKIATTMDLVAPVAEALLAIDRLDLHAAEQHLEDLPAPGIVEYQRHAAWYVLDLARAMVRSLQGDLDGAMGTLEDAVVSAGSRLTVPSLAHTVLTSAHARLLAVAGNPTRAQNLLAAHPSLHDDAVLRARLSLSAGDPVAAVEICTTALWRDSSGPRERVSVLLVDMEARDALGDAPGAASALRRAVQTSRAGLLQPFALTDRALLERVAEQVPEAAEVLALLRAASLPEHSVQDVPVVELSEREVAVLRELETTASVEVLARHLFVSANTVKSQLRSLYRKLGATSRGAALAEGARLGYLT</sequence>
<dbReference type="InterPro" id="IPR036388">
    <property type="entry name" value="WH-like_DNA-bd_sf"/>
</dbReference>
<evidence type="ECO:0000313" key="2">
    <source>
        <dbReference type="EMBL" id="ACZ23541.1"/>
    </source>
</evidence>
<feature type="domain" description="HTH luxR-type" evidence="1">
    <location>
        <begin position="778"/>
        <end position="843"/>
    </location>
</feature>
<dbReference type="RefSeq" id="WP_012868609.1">
    <property type="nucleotide sequence ID" value="NC_013521.1"/>
</dbReference>
<dbReference type="InterPro" id="IPR059106">
    <property type="entry name" value="WHD_MalT"/>
</dbReference>
<dbReference type="InterPro" id="IPR016032">
    <property type="entry name" value="Sig_transdc_resp-reg_C-effctor"/>
</dbReference>
<accession>D1BFN8</accession>
<dbReference type="AlphaFoldDB" id="D1BFN8"/>
<dbReference type="InterPro" id="IPR000792">
    <property type="entry name" value="Tscrpt_reg_LuxR_C"/>
</dbReference>
<reference evidence="2 3" key="1">
    <citation type="journal article" date="2009" name="Stand. Genomic Sci.">
        <title>Complete genome sequence of Sanguibacter keddieii type strain (ST-74).</title>
        <authorList>
            <person name="Ivanova N."/>
            <person name="Sikorski J."/>
            <person name="Sims D."/>
            <person name="Brettin T."/>
            <person name="Detter J.C."/>
            <person name="Han C."/>
            <person name="Lapidus A."/>
            <person name="Copeland A."/>
            <person name="Glavina Del Rio T."/>
            <person name="Nolan M."/>
            <person name="Chen F."/>
            <person name="Lucas S."/>
            <person name="Tice H."/>
            <person name="Cheng J.F."/>
            <person name="Bruce D."/>
            <person name="Goodwin L."/>
            <person name="Pitluck S."/>
            <person name="Pati A."/>
            <person name="Mavromatis K."/>
            <person name="Chen A."/>
            <person name="Palaniappan K."/>
            <person name="D'haeseleer P."/>
            <person name="Chain P."/>
            <person name="Bristow J."/>
            <person name="Eisen J.A."/>
            <person name="Markowitz V."/>
            <person name="Hugenholtz P."/>
            <person name="Goker M."/>
            <person name="Pukall R."/>
            <person name="Klenk H.P."/>
            <person name="Kyrpides N.C."/>
        </authorList>
    </citation>
    <scope>NUCLEOTIDE SEQUENCE [LARGE SCALE GENOMIC DNA]</scope>
    <source>
        <strain evidence="3">ATCC 51767 / DSM 10542 / NCFB 3025 / ST-74</strain>
    </source>
</reference>
<dbReference type="GO" id="GO:0003677">
    <property type="term" value="F:DNA binding"/>
    <property type="evidence" value="ECO:0007669"/>
    <property type="project" value="InterPro"/>
</dbReference>
<organism evidence="2 3">
    <name type="scientific">Sanguibacter keddieii (strain ATCC 51767 / DSM 10542 / NCFB 3025 / ST-74)</name>
    <dbReference type="NCBI Taxonomy" id="446469"/>
    <lineage>
        <taxon>Bacteria</taxon>
        <taxon>Bacillati</taxon>
        <taxon>Actinomycetota</taxon>
        <taxon>Actinomycetes</taxon>
        <taxon>Micrococcales</taxon>
        <taxon>Sanguibacteraceae</taxon>
        <taxon>Sanguibacter</taxon>
    </lineage>
</organism>
<dbReference type="Pfam" id="PF25873">
    <property type="entry name" value="WHD_MalT"/>
    <property type="match status" value="1"/>
</dbReference>
<dbReference type="PROSITE" id="PS50043">
    <property type="entry name" value="HTH_LUXR_2"/>
    <property type="match status" value="1"/>
</dbReference>
<dbReference type="KEGG" id="ske:Sked_36550"/>
<dbReference type="GO" id="GO:0006355">
    <property type="term" value="P:regulation of DNA-templated transcription"/>
    <property type="evidence" value="ECO:0007669"/>
    <property type="project" value="InterPro"/>
</dbReference>
<name>D1BFN8_SANKS</name>
<proteinExistence type="predicted"/>
<protein>
    <submittedName>
        <fullName evidence="2">ATP-dependent transcriptional regulator</fullName>
    </submittedName>
</protein>
<gene>
    <name evidence="2" type="ordered locus">Sked_36550</name>
</gene>